<keyword evidence="6" id="KW-0812">Transmembrane</keyword>
<dbReference type="InterPro" id="IPR001789">
    <property type="entry name" value="Sig_transdc_resp-reg_receiver"/>
</dbReference>
<dbReference type="PRINTS" id="PR00344">
    <property type="entry name" value="BCTRLSENSOR"/>
</dbReference>
<dbReference type="InterPro" id="IPR004358">
    <property type="entry name" value="Sig_transdc_His_kin-like_C"/>
</dbReference>
<feature type="modified residue" description="Phosphohistidine" evidence="12">
    <location>
        <position position="497"/>
    </location>
</feature>
<dbReference type="SUPFAM" id="SSF52172">
    <property type="entry name" value="CheY-like"/>
    <property type="match status" value="1"/>
</dbReference>
<accession>A0A7C5N0F4</accession>
<keyword evidence="9" id="KW-1133">Transmembrane helix</keyword>
<organism evidence="17">
    <name type="scientific">Thiolapillus brandeum</name>
    <dbReference type="NCBI Taxonomy" id="1076588"/>
    <lineage>
        <taxon>Bacteria</taxon>
        <taxon>Pseudomonadati</taxon>
        <taxon>Pseudomonadota</taxon>
        <taxon>Gammaproteobacteria</taxon>
        <taxon>Chromatiales</taxon>
        <taxon>Sedimenticolaceae</taxon>
        <taxon>Thiolapillus</taxon>
    </lineage>
</organism>
<dbReference type="SMART" id="SM00073">
    <property type="entry name" value="HPT"/>
    <property type="match status" value="1"/>
</dbReference>
<evidence type="ECO:0000256" key="8">
    <source>
        <dbReference type="ARBA" id="ARBA00022840"/>
    </source>
</evidence>
<evidence type="ECO:0000313" key="17">
    <source>
        <dbReference type="EMBL" id="HHH13760.1"/>
    </source>
</evidence>
<dbReference type="AlphaFoldDB" id="A0A7C5N0F4"/>
<dbReference type="GO" id="GO:0000155">
    <property type="term" value="F:phosphorelay sensor kinase activity"/>
    <property type="evidence" value="ECO:0007669"/>
    <property type="project" value="UniProtKB-ARBA"/>
</dbReference>
<evidence type="ECO:0000256" key="10">
    <source>
        <dbReference type="ARBA" id="ARBA00023012"/>
    </source>
</evidence>
<dbReference type="Pfam" id="PF00072">
    <property type="entry name" value="Response_reg"/>
    <property type="match status" value="1"/>
</dbReference>
<dbReference type="InterPro" id="IPR003594">
    <property type="entry name" value="HATPase_dom"/>
</dbReference>
<evidence type="ECO:0000259" key="14">
    <source>
        <dbReference type="PROSITE" id="PS50109"/>
    </source>
</evidence>
<dbReference type="EC" id="2.7.13.3" evidence="3"/>
<dbReference type="GO" id="GO:0005524">
    <property type="term" value="F:ATP binding"/>
    <property type="evidence" value="ECO:0007669"/>
    <property type="project" value="UniProtKB-KW"/>
</dbReference>
<dbReference type="Pfam" id="PF02518">
    <property type="entry name" value="HATPase_c"/>
    <property type="match status" value="1"/>
</dbReference>
<dbReference type="InterPro" id="IPR008207">
    <property type="entry name" value="Sig_transdc_His_kin_Hpt_dom"/>
</dbReference>
<comment type="catalytic activity">
    <reaction evidence="1">
        <text>ATP + protein L-histidine = ADP + protein N-phospho-L-histidine.</text>
        <dbReference type="EC" id="2.7.13.3"/>
    </reaction>
</comment>
<sequence>NTVVDMMSIEAQKKGLRLLRSIDPRLPCRLEGDENHLKQVLVNLVGNAIKFTPEGEVELRCMLVDSEESGVRVQFSVRDTGIGIPPEKQAKILEPFVQADSSTSRQFGGTGLGTTIARELVELMGGELSLESVPGRGTTFRFTLPMAVVEEEPGSVQLPIAGRSVLALFERAEVAREYCRHMQEWSLEVLAANDTASAERLLRQAFYDYSPVEAIVVGSESAAAVAPSLVRWQREGLVAENVPLVVVAAESGQPPFGERVVDRKMWVESEMELFHALHTVGLPQELEEDIFNEARELATPLNILIADDNATNRLILASMLRNAGHRVTETGNGEEFLEAIESDDYDLAMLDMHMPDMNGLEAYQLYRFAHAGEEIIPFIMITADVTEAARAACEEAGIERILPKPISAVQLFQAIEELGIGATHVALDAEGALSALALEEVPLVDDEKVQELLSLDAGTELVARIMECFNEDAEAMLRQMREVVDSQDYHTMKELAHALRGSAANVGLTRLQLVAEQWEQMGEMEFMSTGQAQVDELEQLIQESAHQLSVHFGLEKPRPRLRVVS</sequence>
<dbReference type="InterPro" id="IPR011006">
    <property type="entry name" value="CheY-like_superfamily"/>
</dbReference>
<name>A0A7C5N0F4_9GAMM</name>
<dbReference type="PROSITE" id="PS50110">
    <property type="entry name" value="RESPONSE_REGULATORY"/>
    <property type="match status" value="1"/>
</dbReference>
<dbReference type="Gene3D" id="3.40.50.2300">
    <property type="match status" value="1"/>
</dbReference>
<comment type="subcellular location">
    <subcellularLocation>
        <location evidence="2">Cell membrane</location>
        <topology evidence="2">Multi-pass membrane protein</topology>
    </subcellularLocation>
</comment>
<dbReference type="Gene3D" id="3.30.565.10">
    <property type="entry name" value="Histidine kinase-like ATPase, C-terminal domain"/>
    <property type="match status" value="1"/>
</dbReference>
<evidence type="ECO:0000259" key="16">
    <source>
        <dbReference type="PROSITE" id="PS50894"/>
    </source>
</evidence>
<evidence type="ECO:0000256" key="3">
    <source>
        <dbReference type="ARBA" id="ARBA00012438"/>
    </source>
</evidence>
<evidence type="ECO:0000256" key="12">
    <source>
        <dbReference type="PROSITE-ProRule" id="PRU00110"/>
    </source>
</evidence>
<evidence type="ECO:0000256" key="11">
    <source>
        <dbReference type="ARBA" id="ARBA00023136"/>
    </source>
</evidence>
<dbReference type="PANTHER" id="PTHR45339">
    <property type="entry name" value="HYBRID SIGNAL TRANSDUCTION HISTIDINE KINASE J"/>
    <property type="match status" value="1"/>
</dbReference>
<evidence type="ECO:0000256" key="4">
    <source>
        <dbReference type="ARBA" id="ARBA00022475"/>
    </source>
</evidence>
<keyword evidence="5 13" id="KW-0597">Phosphoprotein</keyword>
<feature type="non-terminal residue" evidence="17">
    <location>
        <position position="1"/>
    </location>
</feature>
<proteinExistence type="predicted"/>
<evidence type="ECO:0000256" key="2">
    <source>
        <dbReference type="ARBA" id="ARBA00004651"/>
    </source>
</evidence>
<dbReference type="SUPFAM" id="SSF47226">
    <property type="entry name" value="Histidine-containing phosphotransfer domain, HPT domain"/>
    <property type="match status" value="1"/>
</dbReference>
<dbReference type="FunFam" id="3.30.565.10:FF:000010">
    <property type="entry name" value="Sensor histidine kinase RcsC"/>
    <property type="match status" value="1"/>
</dbReference>
<dbReference type="InterPro" id="IPR005467">
    <property type="entry name" value="His_kinase_dom"/>
</dbReference>
<dbReference type="EMBL" id="DROM01000358">
    <property type="protein sequence ID" value="HHH13760.1"/>
    <property type="molecule type" value="Genomic_DNA"/>
</dbReference>
<evidence type="ECO:0000259" key="15">
    <source>
        <dbReference type="PROSITE" id="PS50110"/>
    </source>
</evidence>
<dbReference type="CDD" id="cd16922">
    <property type="entry name" value="HATPase_EvgS-ArcB-TorS-like"/>
    <property type="match status" value="1"/>
</dbReference>
<dbReference type="Pfam" id="PF01627">
    <property type="entry name" value="Hpt"/>
    <property type="match status" value="1"/>
</dbReference>
<dbReference type="InterPro" id="IPR036641">
    <property type="entry name" value="HPT_dom_sf"/>
</dbReference>
<dbReference type="CDD" id="cd00088">
    <property type="entry name" value="HPT"/>
    <property type="match status" value="1"/>
</dbReference>
<keyword evidence="7" id="KW-0547">Nucleotide-binding</keyword>
<keyword evidence="11" id="KW-0472">Membrane</keyword>
<keyword evidence="10" id="KW-0902">Two-component regulatory system</keyword>
<evidence type="ECO:0000256" key="9">
    <source>
        <dbReference type="ARBA" id="ARBA00022989"/>
    </source>
</evidence>
<evidence type="ECO:0000256" key="7">
    <source>
        <dbReference type="ARBA" id="ARBA00022741"/>
    </source>
</evidence>
<dbReference type="CDD" id="cd17546">
    <property type="entry name" value="REC_hyHK_CKI1_RcsC-like"/>
    <property type="match status" value="1"/>
</dbReference>
<reference evidence="17" key="1">
    <citation type="journal article" date="2020" name="mSystems">
        <title>Genome- and Community-Level Interaction Insights into Carbon Utilization and Element Cycling Functions of Hydrothermarchaeota in Hydrothermal Sediment.</title>
        <authorList>
            <person name="Zhou Z."/>
            <person name="Liu Y."/>
            <person name="Xu W."/>
            <person name="Pan J."/>
            <person name="Luo Z.H."/>
            <person name="Li M."/>
        </authorList>
    </citation>
    <scope>NUCLEOTIDE SEQUENCE [LARGE SCALE GENOMIC DNA]</scope>
    <source>
        <strain evidence="17">HyVt-535</strain>
    </source>
</reference>
<feature type="modified residue" description="4-aspartylphosphate" evidence="13">
    <location>
        <position position="351"/>
    </location>
</feature>
<feature type="domain" description="HPt" evidence="16">
    <location>
        <begin position="458"/>
        <end position="558"/>
    </location>
</feature>
<protein>
    <recommendedName>
        <fullName evidence="3">histidine kinase</fullName>
        <ecNumber evidence="3">2.7.13.3</ecNumber>
    </recommendedName>
</protein>
<dbReference type="PROSITE" id="PS50109">
    <property type="entry name" value="HIS_KIN"/>
    <property type="match status" value="1"/>
</dbReference>
<dbReference type="InterPro" id="IPR036890">
    <property type="entry name" value="HATPase_C_sf"/>
</dbReference>
<gene>
    <name evidence="17" type="ORF">ENJ98_05940</name>
</gene>
<dbReference type="PANTHER" id="PTHR45339:SF1">
    <property type="entry name" value="HYBRID SIGNAL TRANSDUCTION HISTIDINE KINASE J"/>
    <property type="match status" value="1"/>
</dbReference>
<dbReference type="PROSITE" id="PS50894">
    <property type="entry name" value="HPT"/>
    <property type="match status" value="1"/>
</dbReference>
<evidence type="ECO:0000256" key="13">
    <source>
        <dbReference type="PROSITE-ProRule" id="PRU00169"/>
    </source>
</evidence>
<dbReference type="SMART" id="SM00387">
    <property type="entry name" value="HATPase_c"/>
    <property type="match status" value="1"/>
</dbReference>
<feature type="domain" description="Histidine kinase" evidence="14">
    <location>
        <begin position="1"/>
        <end position="148"/>
    </location>
</feature>
<dbReference type="Gene3D" id="1.20.120.160">
    <property type="entry name" value="HPT domain"/>
    <property type="match status" value="1"/>
</dbReference>
<evidence type="ECO:0000256" key="1">
    <source>
        <dbReference type="ARBA" id="ARBA00000085"/>
    </source>
</evidence>
<keyword evidence="4" id="KW-1003">Cell membrane</keyword>
<feature type="domain" description="Response regulatory" evidence="15">
    <location>
        <begin position="302"/>
        <end position="419"/>
    </location>
</feature>
<evidence type="ECO:0000256" key="6">
    <source>
        <dbReference type="ARBA" id="ARBA00022692"/>
    </source>
</evidence>
<dbReference type="SUPFAM" id="SSF55874">
    <property type="entry name" value="ATPase domain of HSP90 chaperone/DNA topoisomerase II/histidine kinase"/>
    <property type="match status" value="1"/>
</dbReference>
<dbReference type="SMART" id="SM00448">
    <property type="entry name" value="REC"/>
    <property type="match status" value="1"/>
</dbReference>
<comment type="caution">
    <text evidence="17">The sequence shown here is derived from an EMBL/GenBank/DDBJ whole genome shotgun (WGS) entry which is preliminary data.</text>
</comment>
<dbReference type="Proteomes" id="UP000886100">
    <property type="component" value="Unassembled WGS sequence"/>
</dbReference>
<dbReference type="GO" id="GO:0005886">
    <property type="term" value="C:plasma membrane"/>
    <property type="evidence" value="ECO:0007669"/>
    <property type="project" value="UniProtKB-SubCell"/>
</dbReference>
<keyword evidence="8" id="KW-0067">ATP-binding</keyword>
<evidence type="ECO:0000256" key="5">
    <source>
        <dbReference type="ARBA" id="ARBA00022553"/>
    </source>
</evidence>